<dbReference type="Pfam" id="PF00126">
    <property type="entry name" value="HTH_1"/>
    <property type="match status" value="1"/>
</dbReference>
<evidence type="ECO:0000313" key="6">
    <source>
        <dbReference type="EMBL" id="QIH44013.1"/>
    </source>
</evidence>
<dbReference type="Gene3D" id="1.10.10.10">
    <property type="entry name" value="Winged helix-like DNA-binding domain superfamily/Winged helix DNA-binding domain"/>
    <property type="match status" value="1"/>
</dbReference>
<keyword evidence="2" id="KW-0805">Transcription regulation</keyword>
<keyword evidence="4" id="KW-0804">Transcription</keyword>
<dbReference type="KEGG" id="vzi:G5S32_18755"/>
<dbReference type="InterPro" id="IPR005119">
    <property type="entry name" value="LysR_subst-bd"/>
</dbReference>
<dbReference type="Proteomes" id="UP000503003">
    <property type="component" value="Chromosome 2"/>
</dbReference>
<gene>
    <name evidence="6" type="ORF">G5S32_18755</name>
</gene>
<accession>A0A6G7CPM9</accession>
<dbReference type="Pfam" id="PF03466">
    <property type="entry name" value="LysR_substrate"/>
    <property type="match status" value="1"/>
</dbReference>
<feature type="domain" description="HTH lysR-type" evidence="5">
    <location>
        <begin position="1"/>
        <end position="59"/>
    </location>
</feature>
<dbReference type="FunFam" id="1.10.10.10:FF:000001">
    <property type="entry name" value="LysR family transcriptional regulator"/>
    <property type="match status" value="1"/>
</dbReference>
<dbReference type="InterPro" id="IPR058163">
    <property type="entry name" value="LysR-type_TF_proteobact-type"/>
</dbReference>
<dbReference type="RefSeq" id="WP_165313676.1">
    <property type="nucleotide sequence ID" value="NZ_CP049332.1"/>
</dbReference>
<dbReference type="InterPro" id="IPR000847">
    <property type="entry name" value="LysR_HTH_N"/>
</dbReference>
<dbReference type="GO" id="GO:0003700">
    <property type="term" value="F:DNA-binding transcription factor activity"/>
    <property type="evidence" value="ECO:0007669"/>
    <property type="project" value="InterPro"/>
</dbReference>
<dbReference type="GO" id="GO:0043565">
    <property type="term" value="F:sequence-specific DNA binding"/>
    <property type="evidence" value="ECO:0007669"/>
    <property type="project" value="TreeGrafter"/>
</dbReference>
<name>A0A6G7CPM9_9VIBR</name>
<protein>
    <submittedName>
        <fullName evidence="6">LysR family transcriptional regulator</fullName>
    </submittedName>
</protein>
<dbReference type="GO" id="GO:0006351">
    <property type="term" value="P:DNA-templated transcription"/>
    <property type="evidence" value="ECO:0007669"/>
    <property type="project" value="TreeGrafter"/>
</dbReference>
<evidence type="ECO:0000256" key="3">
    <source>
        <dbReference type="ARBA" id="ARBA00023125"/>
    </source>
</evidence>
<dbReference type="PANTHER" id="PTHR30537">
    <property type="entry name" value="HTH-TYPE TRANSCRIPTIONAL REGULATOR"/>
    <property type="match status" value="1"/>
</dbReference>
<evidence type="ECO:0000256" key="2">
    <source>
        <dbReference type="ARBA" id="ARBA00023015"/>
    </source>
</evidence>
<proteinExistence type="inferred from homology"/>
<dbReference type="InterPro" id="IPR036390">
    <property type="entry name" value="WH_DNA-bd_sf"/>
</dbReference>
<dbReference type="SUPFAM" id="SSF53850">
    <property type="entry name" value="Periplasmic binding protein-like II"/>
    <property type="match status" value="1"/>
</dbReference>
<sequence length="305" mass="34063">MDRLTAARVFIEIAEQGSMTKAAEHLNMSTAMVSRYLQEIESWFGARLLHRTTRKVSLTDVGIATLPACKKMLLEVDNARNIALERSSKPKGVIRVASSGSFADSQLTPALVEFQKLHPEVEIILSVGHTAANLVEERVDLAIRITNTLDPMMIARPLAVCHSVLCASPEYLNKHGEPQCLEDLDKHYCITHVSGTHRHYRFIKQRGVIEVPVKGYFQSNETDAVCRAVLCGAGVGMLPTFYIGEHIKQGRLVPILTAEKPEALGIHAIYLSRKHQPLTLRLLVDFLVERFGGETAPWDLMFERQ</sequence>
<dbReference type="PANTHER" id="PTHR30537:SF35">
    <property type="entry name" value="TRANSCRIPTIONAL REGULATORY PROTEIN"/>
    <property type="match status" value="1"/>
</dbReference>
<organism evidence="6 7">
    <name type="scientific">Vibrio ziniensis</name>
    <dbReference type="NCBI Taxonomy" id="2711221"/>
    <lineage>
        <taxon>Bacteria</taxon>
        <taxon>Pseudomonadati</taxon>
        <taxon>Pseudomonadota</taxon>
        <taxon>Gammaproteobacteria</taxon>
        <taxon>Vibrionales</taxon>
        <taxon>Vibrionaceae</taxon>
        <taxon>Vibrio</taxon>
    </lineage>
</organism>
<dbReference type="InterPro" id="IPR036388">
    <property type="entry name" value="WH-like_DNA-bd_sf"/>
</dbReference>
<comment type="similarity">
    <text evidence="1">Belongs to the LysR transcriptional regulatory family.</text>
</comment>
<keyword evidence="3" id="KW-0238">DNA-binding</keyword>
<dbReference type="EMBL" id="CP049332">
    <property type="protein sequence ID" value="QIH44013.1"/>
    <property type="molecule type" value="Genomic_DNA"/>
</dbReference>
<dbReference type="SUPFAM" id="SSF46785">
    <property type="entry name" value="Winged helix' DNA-binding domain"/>
    <property type="match status" value="1"/>
</dbReference>
<dbReference type="CDD" id="cd08422">
    <property type="entry name" value="PBP2_CrgA_like"/>
    <property type="match status" value="1"/>
</dbReference>
<evidence type="ECO:0000256" key="4">
    <source>
        <dbReference type="ARBA" id="ARBA00023163"/>
    </source>
</evidence>
<dbReference type="PROSITE" id="PS50931">
    <property type="entry name" value="HTH_LYSR"/>
    <property type="match status" value="1"/>
</dbReference>
<reference evidence="6 7" key="1">
    <citation type="submission" date="2020-02" db="EMBL/GenBank/DDBJ databases">
        <title>A complete genome of a marine bacterium Vibrio sp. ZWAL4003 isolated from the mangrove sediment with the ability to degrade polysaccharides.</title>
        <authorList>
            <person name="Wu J."/>
            <person name="Qu W."/>
            <person name="Zeng R."/>
        </authorList>
    </citation>
    <scope>NUCLEOTIDE SEQUENCE [LARGE SCALE GENOMIC DNA]</scope>
    <source>
        <strain evidence="6 7">ZWAL4003</strain>
    </source>
</reference>
<evidence type="ECO:0000259" key="5">
    <source>
        <dbReference type="PROSITE" id="PS50931"/>
    </source>
</evidence>
<keyword evidence="7" id="KW-1185">Reference proteome</keyword>
<dbReference type="AlphaFoldDB" id="A0A6G7CPM9"/>
<evidence type="ECO:0000256" key="1">
    <source>
        <dbReference type="ARBA" id="ARBA00009437"/>
    </source>
</evidence>
<evidence type="ECO:0000313" key="7">
    <source>
        <dbReference type="Proteomes" id="UP000503003"/>
    </source>
</evidence>
<dbReference type="Gene3D" id="3.40.190.290">
    <property type="match status" value="1"/>
</dbReference>